<dbReference type="AlphaFoldDB" id="A0A2Z6RKU8"/>
<accession>A0A2Z6RKU8</accession>
<reference evidence="2 4" key="1">
    <citation type="submission" date="2017-11" db="EMBL/GenBank/DDBJ databases">
        <title>The genome of Rhizophagus clarus HR1 reveals common genetic basis of auxotrophy among arbuscular mycorrhizal fungi.</title>
        <authorList>
            <person name="Kobayashi Y."/>
        </authorList>
    </citation>
    <scope>NUCLEOTIDE SEQUENCE [LARGE SCALE GENOMIC DNA]</scope>
    <source>
        <strain evidence="2 4">HR1</strain>
    </source>
</reference>
<reference evidence="3" key="2">
    <citation type="submission" date="2019-10" db="EMBL/GenBank/DDBJ databases">
        <title>Conservation and host-specific expression of non-tandemly repeated heterogenous ribosome RNA gene in arbuscular mycorrhizal fungi.</title>
        <authorList>
            <person name="Maeda T."/>
            <person name="Kobayashi Y."/>
            <person name="Nakagawa T."/>
            <person name="Ezawa T."/>
            <person name="Yamaguchi K."/>
            <person name="Bino T."/>
            <person name="Nishimoto Y."/>
            <person name="Shigenobu S."/>
            <person name="Kawaguchi M."/>
        </authorList>
    </citation>
    <scope>NUCLEOTIDE SEQUENCE</scope>
    <source>
        <strain evidence="3">HR1</strain>
    </source>
</reference>
<dbReference type="EMBL" id="BEXD01001213">
    <property type="protein sequence ID" value="GBB92938.1"/>
    <property type="molecule type" value="Genomic_DNA"/>
</dbReference>
<feature type="region of interest" description="Disordered" evidence="1">
    <location>
        <begin position="50"/>
        <end position="110"/>
    </location>
</feature>
<keyword evidence="4" id="KW-1185">Reference proteome</keyword>
<name>A0A2Z6RKU8_9GLOM</name>
<proteinExistence type="predicted"/>
<evidence type="ECO:0000256" key="1">
    <source>
        <dbReference type="SAM" id="MobiDB-lite"/>
    </source>
</evidence>
<evidence type="ECO:0000313" key="4">
    <source>
        <dbReference type="Proteomes" id="UP000247702"/>
    </source>
</evidence>
<evidence type="ECO:0000313" key="2">
    <source>
        <dbReference type="EMBL" id="GBB92938.1"/>
    </source>
</evidence>
<feature type="compositionally biased region" description="Polar residues" evidence="1">
    <location>
        <begin position="1"/>
        <end position="15"/>
    </location>
</feature>
<feature type="region of interest" description="Disordered" evidence="1">
    <location>
        <begin position="1"/>
        <end position="25"/>
    </location>
</feature>
<gene>
    <name evidence="3" type="ORF">RCL2_002583300</name>
    <name evidence="2" type="ORF">RclHR1_02090002</name>
</gene>
<dbReference type="EMBL" id="BLAL01000278">
    <property type="protein sequence ID" value="GES99323.1"/>
    <property type="molecule type" value="Genomic_DNA"/>
</dbReference>
<sequence length="190" mass="20719">MVHQPKNQMNTADVTHQSKKNQKQDSLEGLYELFHSITIINSMSGNTITSNNNDSGTSTTTKSGPTTLPVDSTSSRTASFTTLSSSTVTSPSTDSMSSSKSTSNNNRTSDSVFPTGINISLFTTTTFSSSSISDTTINDNNNDLLKPLIKSFRKACHTEIQVINANQEEIVCWYDYGEQYIECVKALIMS</sequence>
<dbReference type="Proteomes" id="UP000247702">
    <property type="component" value="Unassembled WGS sequence"/>
</dbReference>
<evidence type="ECO:0000313" key="3">
    <source>
        <dbReference type="EMBL" id="GES99323.1"/>
    </source>
</evidence>
<organism evidence="2 4">
    <name type="scientific">Rhizophagus clarus</name>
    <dbReference type="NCBI Taxonomy" id="94130"/>
    <lineage>
        <taxon>Eukaryota</taxon>
        <taxon>Fungi</taxon>
        <taxon>Fungi incertae sedis</taxon>
        <taxon>Mucoromycota</taxon>
        <taxon>Glomeromycotina</taxon>
        <taxon>Glomeromycetes</taxon>
        <taxon>Glomerales</taxon>
        <taxon>Glomeraceae</taxon>
        <taxon>Rhizophagus</taxon>
    </lineage>
</organism>
<dbReference type="Proteomes" id="UP000615446">
    <property type="component" value="Unassembled WGS sequence"/>
</dbReference>
<comment type="caution">
    <text evidence="2">The sequence shown here is derived from an EMBL/GenBank/DDBJ whole genome shotgun (WGS) entry which is preliminary data.</text>
</comment>
<protein>
    <submittedName>
        <fullName evidence="2">Uncharacterized protein</fullName>
    </submittedName>
</protein>